<dbReference type="AlphaFoldDB" id="A0AB94IXU1"/>
<reference evidence="1 2" key="2">
    <citation type="submission" date="2010-03" db="EMBL/GenBank/DDBJ databases">
        <authorList>
            <person name="Pajon A."/>
        </authorList>
    </citation>
    <scope>NUCLEOTIDE SEQUENCE [LARGE SCALE GENOMIC DNA]</scope>
    <source>
        <strain evidence="1 2">SGP1</strain>
    </source>
</reference>
<evidence type="ECO:0008006" key="3">
    <source>
        <dbReference type="Google" id="ProtNLM"/>
    </source>
</evidence>
<organism evidence="1 2">
    <name type="scientific">Fretibacterium fastidiosum</name>
    <dbReference type="NCBI Taxonomy" id="651822"/>
    <lineage>
        <taxon>Bacteria</taxon>
        <taxon>Thermotogati</taxon>
        <taxon>Synergistota</taxon>
        <taxon>Synergistia</taxon>
        <taxon>Synergistales</taxon>
        <taxon>Aminobacteriaceae</taxon>
        <taxon>Fretibacterium</taxon>
    </lineage>
</organism>
<gene>
    <name evidence="1" type="ORF">SY1_14760</name>
</gene>
<sequence length="172" mass="19466">MSRKNLYIGIACLCLFLLALWTAKLRNPQKDSTPFRNGREVYETLMSLRPGTSLEKAKTLLGNPDDVSENVLTWFLMDEQGEFAADFNVLTSQDRVIASSYLESAEGKKVASKKYKIFERELRSILGPPREQISDLLSVWVSEKLQFILAVTFDEEISAVTLLLKEPLVEGM</sequence>
<proteinExistence type="predicted"/>
<dbReference type="EMBL" id="FP929056">
    <property type="protein sequence ID" value="CBL28507.1"/>
    <property type="molecule type" value="Genomic_DNA"/>
</dbReference>
<keyword evidence="2" id="KW-1185">Reference proteome</keyword>
<evidence type="ECO:0000313" key="1">
    <source>
        <dbReference type="EMBL" id="CBL28507.1"/>
    </source>
</evidence>
<dbReference type="Proteomes" id="UP000008957">
    <property type="component" value="Chromosome"/>
</dbReference>
<accession>A0AB94IXU1</accession>
<dbReference type="KEGG" id="sbr:SY1_14760"/>
<dbReference type="RefSeq" id="WP_015556654.1">
    <property type="nucleotide sequence ID" value="NC_021038.1"/>
</dbReference>
<reference evidence="2" key="1">
    <citation type="submission" date="2010-03" db="EMBL/GenBank/DDBJ databases">
        <title>The genome sequence of Synergistetes sp. SGP1.</title>
        <authorList>
            <consortium name="metaHIT consortium -- http://www.metahit.eu/"/>
            <person name="Pajon A."/>
            <person name="Turner K."/>
            <person name="Parkhill J."/>
            <person name="Wade W."/>
            <person name="Vartoukian S."/>
        </authorList>
    </citation>
    <scope>NUCLEOTIDE SEQUENCE [LARGE SCALE GENOMIC DNA]</scope>
    <source>
        <strain evidence="2">SGP1</strain>
    </source>
</reference>
<protein>
    <recommendedName>
        <fullName evidence="3">Beta-lactamase-inhibitor-like PepSY-like domain-containing protein</fullName>
    </recommendedName>
</protein>
<evidence type="ECO:0000313" key="2">
    <source>
        <dbReference type="Proteomes" id="UP000008957"/>
    </source>
</evidence>
<name>A0AB94IXU1_9BACT</name>